<name>T0HB56_9SPHN</name>
<keyword evidence="2" id="KW-0560">Oxidoreductase</keyword>
<dbReference type="RefSeq" id="WP_021247326.1">
    <property type="nucleotide sequence ID" value="NZ_ATIB01000089.1"/>
</dbReference>
<evidence type="ECO:0000256" key="1">
    <source>
        <dbReference type="ARBA" id="ARBA00006484"/>
    </source>
</evidence>
<keyword evidence="5" id="KW-1185">Reference proteome</keyword>
<dbReference type="EMBL" id="ATIB01000089">
    <property type="protein sequence ID" value="EQA96614.1"/>
    <property type="molecule type" value="Genomic_DNA"/>
</dbReference>
<dbReference type="eggNOG" id="COG1028">
    <property type="taxonomic scope" value="Bacteria"/>
</dbReference>
<gene>
    <name evidence="4" type="ORF">L485_24065</name>
</gene>
<organism evidence="4 5">
    <name type="scientific">Sphingobium baderi LL03</name>
    <dbReference type="NCBI Taxonomy" id="1114964"/>
    <lineage>
        <taxon>Bacteria</taxon>
        <taxon>Pseudomonadati</taxon>
        <taxon>Pseudomonadota</taxon>
        <taxon>Alphaproteobacteria</taxon>
        <taxon>Sphingomonadales</taxon>
        <taxon>Sphingomonadaceae</taxon>
        <taxon>Sphingobium</taxon>
    </lineage>
</organism>
<dbReference type="PATRIC" id="fig|1114964.3.peg.4729"/>
<dbReference type="Gene3D" id="3.40.50.720">
    <property type="entry name" value="NAD(P)-binding Rossmann-like Domain"/>
    <property type="match status" value="1"/>
</dbReference>
<proteinExistence type="inferred from homology"/>
<evidence type="ECO:0000313" key="4">
    <source>
        <dbReference type="EMBL" id="EQA96614.1"/>
    </source>
</evidence>
<dbReference type="PRINTS" id="PR00081">
    <property type="entry name" value="GDHRDH"/>
</dbReference>
<dbReference type="InterPro" id="IPR002347">
    <property type="entry name" value="SDR_fam"/>
</dbReference>
<dbReference type="SUPFAM" id="SSF51735">
    <property type="entry name" value="NAD(P)-binding Rossmann-fold domains"/>
    <property type="match status" value="1"/>
</dbReference>
<comment type="caution">
    <text evidence="4">The sequence shown here is derived from an EMBL/GenBank/DDBJ whole genome shotgun (WGS) entry which is preliminary data.</text>
</comment>
<comment type="catalytic activity">
    <reaction evidence="3">
        <text>2,5-dichlorocyclohexa-2,5-dien-1,4-diol + NAD(+) = 2,5-dichlorohydroquinone + NADH + H(+)</text>
        <dbReference type="Rhea" id="RHEA:15741"/>
        <dbReference type="ChEBI" id="CHEBI:15378"/>
        <dbReference type="ChEBI" id="CHEBI:27545"/>
        <dbReference type="ChEBI" id="CHEBI:28975"/>
        <dbReference type="ChEBI" id="CHEBI:57540"/>
        <dbReference type="ChEBI" id="CHEBI:57945"/>
    </reaction>
</comment>
<dbReference type="AlphaFoldDB" id="T0HB56"/>
<reference evidence="4 5" key="1">
    <citation type="journal article" date="2013" name="Genome Announc.">
        <title>Draft Genome Sequence of a Hexachlorocyclohexane-Degrading Bacterium, Sphingobium baderi Strain LL03T.</title>
        <authorList>
            <person name="Kaur J."/>
            <person name="Verma H."/>
            <person name="Tripathi C."/>
            <person name="Khurana J.P."/>
            <person name="Lal R."/>
        </authorList>
    </citation>
    <scope>NUCLEOTIDE SEQUENCE [LARGE SCALE GENOMIC DNA]</scope>
    <source>
        <strain evidence="4 5">LL03</strain>
    </source>
</reference>
<dbReference type="Pfam" id="PF13561">
    <property type="entry name" value="adh_short_C2"/>
    <property type="match status" value="1"/>
</dbReference>
<sequence>MTVEPWASQRLDGKLAVITGAGSGIGREVALFFAAAGAQVVASDIDGNAARETAALVGAAGHVVPADVSDRLSIERLADAAEAIAPIALWVNVAGVGAAASLCDVTPDLYDRVTRINMDGVFWGCAAAARRMIPRKGGAIINISSNAADQPIPTLSVYAMTKAAVNMLTRSLAAELGPHGIRVNGVAPGFTLTGMTAPDRLTDEERAALIARNAARSPLGAVGEPCDIAQAVLYLASDAGRFVTGQTLRVNGGVAMP</sequence>
<dbReference type="CDD" id="cd05233">
    <property type="entry name" value="SDR_c"/>
    <property type="match status" value="1"/>
</dbReference>
<evidence type="ECO:0000256" key="2">
    <source>
        <dbReference type="ARBA" id="ARBA00023002"/>
    </source>
</evidence>
<dbReference type="Proteomes" id="UP000015524">
    <property type="component" value="Unassembled WGS sequence"/>
</dbReference>
<dbReference type="NCBIfam" id="NF005559">
    <property type="entry name" value="PRK07231.1"/>
    <property type="match status" value="1"/>
</dbReference>
<dbReference type="PANTHER" id="PTHR42760">
    <property type="entry name" value="SHORT-CHAIN DEHYDROGENASES/REDUCTASES FAMILY MEMBER"/>
    <property type="match status" value="1"/>
</dbReference>
<dbReference type="InterPro" id="IPR020904">
    <property type="entry name" value="Sc_DH/Rdtase_CS"/>
</dbReference>
<dbReference type="OrthoDB" id="286404at2"/>
<dbReference type="PANTHER" id="PTHR42760:SF133">
    <property type="entry name" value="3-OXOACYL-[ACYL-CARRIER-PROTEIN] REDUCTASE"/>
    <property type="match status" value="1"/>
</dbReference>
<dbReference type="InterPro" id="IPR036291">
    <property type="entry name" value="NAD(P)-bd_dom_sf"/>
</dbReference>
<dbReference type="PRINTS" id="PR00080">
    <property type="entry name" value="SDRFAMILY"/>
</dbReference>
<evidence type="ECO:0000256" key="3">
    <source>
        <dbReference type="ARBA" id="ARBA00051383"/>
    </source>
</evidence>
<accession>T0HB56</accession>
<dbReference type="FunFam" id="3.40.50.720:FF:000084">
    <property type="entry name" value="Short-chain dehydrogenase reductase"/>
    <property type="match status" value="1"/>
</dbReference>
<protein>
    <recommendedName>
        <fullName evidence="6">3-oxoacyl-ACP reductase</fullName>
    </recommendedName>
</protein>
<dbReference type="PROSITE" id="PS00061">
    <property type="entry name" value="ADH_SHORT"/>
    <property type="match status" value="1"/>
</dbReference>
<comment type="similarity">
    <text evidence="1">Belongs to the short-chain dehydrogenases/reductases (SDR) family.</text>
</comment>
<evidence type="ECO:0008006" key="6">
    <source>
        <dbReference type="Google" id="ProtNLM"/>
    </source>
</evidence>
<evidence type="ECO:0000313" key="5">
    <source>
        <dbReference type="Proteomes" id="UP000015524"/>
    </source>
</evidence>
<dbReference type="GO" id="GO:0016616">
    <property type="term" value="F:oxidoreductase activity, acting on the CH-OH group of donors, NAD or NADP as acceptor"/>
    <property type="evidence" value="ECO:0007669"/>
    <property type="project" value="TreeGrafter"/>
</dbReference>